<evidence type="ECO:0000313" key="3">
    <source>
        <dbReference type="Proteomes" id="UP001327219"/>
    </source>
</evidence>
<organism evidence="2 3">
    <name type="scientific">Candidatus Bandiella euplotis</name>
    <dbReference type="NCBI Taxonomy" id="1664265"/>
    <lineage>
        <taxon>Bacteria</taxon>
        <taxon>Pseudomonadati</taxon>
        <taxon>Pseudomonadota</taxon>
        <taxon>Alphaproteobacteria</taxon>
        <taxon>Rickettsiales</taxon>
        <taxon>Candidatus Midichloriaceae</taxon>
        <taxon>Candidatus Bandiella</taxon>
    </lineage>
</organism>
<proteinExistence type="predicted"/>
<protein>
    <submittedName>
        <fullName evidence="2">Uncharacterized protein</fullName>
    </submittedName>
</protein>
<evidence type="ECO:0000256" key="1">
    <source>
        <dbReference type="SAM" id="MobiDB-lite"/>
    </source>
</evidence>
<dbReference type="Proteomes" id="UP001327219">
    <property type="component" value="Chromosome"/>
</dbReference>
<reference evidence="2 3" key="1">
    <citation type="submission" date="2022-11" db="EMBL/GenBank/DDBJ databases">
        <title>Host association and intracellularity evolved multiple times independently in the Rickettsiales.</title>
        <authorList>
            <person name="Castelli M."/>
            <person name="Nardi T."/>
            <person name="Gammuto L."/>
            <person name="Bellinzona G."/>
            <person name="Sabaneyeva E."/>
            <person name="Potekhin A."/>
            <person name="Serra V."/>
            <person name="Petroni G."/>
            <person name="Sassera D."/>
        </authorList>
    </citation>
    <scope>NUCLEOTIDE SEQUENCE [LARGE SCALE GENOMIC DNA]</scope>
    <source>
        <strain evidence="2 3">NDG2</strain>
    </source>
</reference>
<keyword evidence="3" id="KW-1185">Reference proteome</keyword>
<evidence type="ECO:0000313" key="2">
    <source>
        <dbReference type="EMBL" id="WPX96114.1"/>
    </source>
</evidence>
<dbReference type="RefSeq" id="WP_323733036.1">
    <property type="nucleotide sequence ID" value="NZ_CP110820.1"/>
</dbReference>
<gene>
    <name evidence="2" type="ORF">Bandiella_00218</name>
</gene>
<feature type="region of interest" description="Disordered" evidence="1">
    <location>
        <begin position="376"/>
        <end position="408"/>
    </location>
</feature>
<dbReference type="EMBL" id="CP110820">
    <property type="protein sequence ID" value="WPX96114.1"/>
    <property type="molecule type" value="Genomic_DNA"/>
</dbReference>
<feature type="compositionally biased region" description="Polar residues" evidence="1">
    <location>
        <begin position="380"/>
        <end position="389"/>
    </location>
</feature>
<name>A0ABZ0UJ48_9RICK</name>
<sequence length="408" mass="44836">MTTLSKTAVMKRVDNVLTNIGIGDITQNNMIEKLQGKDSALRDEIGKQAEELIAQTGRRNAWSIQKQDMRGNEKLHKKYTARANKMDEALFDKKAEESLEYETAKDERSTGKSFLYNLYRKPMDMLNSLRTGSEFPKPWQTALMGIVALAVLPPPANVIACVFFMAKAIKNELYDGSKLQERVNKKWFAEPHPKFNQRELDGVSVDQLLGRDRAVREVEEPEIARARTQKRSANLDNALTQMERFLSEGTVASSRGAIDSLSSSAIEEPTLMASRRSSSLAVDDTRLADLQRALARAVEEVVKASGAYEEVASLNPSTKGAATALTEQAVALQDVVKGFETPARVVSSSTSMPISARLVEDHEKISTVARSLSMGGFRSDSGSSVSTSLAKEEERRRKSVSNGSGIGV</sequence>
<accession>A0ABZ0UJ48</accession>